<sequence>MIYQYFTQSIAYVCTLLIHKKFGKLVRQKQLNLFFMRSKNRLWRHFLFFGLISTTSLSYAQVRPTVPERFQELPDPTVDTLSDWSAIEKGLHSSFVTIDKRFPKSVAPNFRPQATQSVSGWKGERVSVQVLLWTSSPIQGAQVAVTSFKSKDATLPKSIASTHFVRYVMTDEFGPGCGYRKPQDFAASLAPDMLDNLSSFDLEGKKVRPVWVTIDIPRTAKAGVYKADVEVSAKGETMQKLNLEVEVIGQSLPAPQAWSFHLDQWQHPSAVARVLGVPVWSKAHFDAMQPTMKMLADAGQKVITATLNKDPWNVQTYDPYADMITWKKDANGKWSYDYTVFDKWVQFMMDLGITKMINCYSIVPWNNEIHYTDAGQSKVINVVAKPGTPIFEELWTPFLKDFVNHLKQKGWLERTNIAVDERSREEMDGALALIQRVAPELGVSYADNQKTYQRYPNSDDISIAANHPFSQEDLVDRKARGLNTSFYICCSDGFPNQFTFSDPAESTYLAWYAEAANFDGLLRWAYNSWVENPVQDSRFRTWPAGDTYIVYPHDRSSIRYERMLEGIQDYEKVQLVKKALLKKGDADNLAKLNEAISKLNTAERKAGWNENLNEAKKLLNDLSRQLVLK</sequence>
<protein>
    <submittedName>
        <fullName evidence="3">Uncharacterized protein</fullName>
    </submittedName>
</protein>
<dbReference type="AlphaFoldDB" id="A0A1X7IA81"/>
<gene>
    <name evidence="3" type="ORF">SAMN05660862_0581</name>
</gene>
<evidence type="ECO:0000259" key="1">
    <source>
        <dbReference type="Pfam" id="PF13320"/>
    </source>
</evidence>
<proteinExistence type="predicted"/>
<evidence type="ECO:0000259" key="2">
    <source>
        <dbReference type="Pfam" id="PF22680"/>
    </source>
</evidence>
<dbReference type="Proteomes" id="UP000192980">
    <property type="component" value="Unassembled WGS sequence"/>
</dbReference>
<evidence type="ECO:0000313" key="4">
    <source>
        <dbReference type="Proteomes" id="UP000192980"/>
    </source>
</evidence>
<dbReference type="STRING" id="561061.SAMN05660862_0581"/>
<reference evidence="3 4" key="1">
    <citation type="submission" date="2017-04" db="EMBL/GenBank/DDBJ databases">
        <authorList>
            <person name="Afonso C.L."/>
            <person name="Miller P.J."/>
            <person name="Scott M.A."/>
            <person name="Spackman E."/>
            <person name="Goraichik I."/>
            <person name="Dimitrov K.M."/>
            <person name="Suarez D.L."/>
            <person name="Swayne D.E."/>
        </authorList>
    </citation>
    <scope>NUCLEOTIDE SEQUENCE [LARGE SCALE GENOMIC DNA]</scope>
    <source>
        <strain evidence="3 4">DSM 22418</strain>
    </source>
</reference>
<name>A0A1X7IA81_9SPHI</name>
<organism evidence="3 4">
    <name type="scientific">Sphingobacterium psychroaquaticum</name>
    <dbReference type="NCBI Taxonomy" id="561061"/>
    <lineage>
        <taxon>Bacteria</taxon>
        <taxon>Pseudomonadati</taxon>
        <taxon>Bacteroidota</taxon>
        <taxon>Sphingobacteriia</taxon>
        <taxon>Sphingobacteriales</taxon>
        <taxon>Sphingobacteriaceae</taxon>
        <taxon>Sphingobacterium</taxon>
    </lineage>
</organism>
<evidence type="ECO:0000313" key="3">
    <source>
        <dbReference type="EMBL" id="SMG11144.1"/>
    </source>
</evidence>
<dbReference type="InterPro" id="IPR025150">
    <property type="entry name" value="GH123_cat"/>
</dbReference>
<dbReference type="EMBL" id="FXAU01000001">
    <property type="protein sequence ID" value="SMG11144.1"/>
    <property type="molecule type" value="Genomic_DNA"/>
</dbReference>
<feature type="domain" description="Glycoside hydrolase 123 N-terminal" evidence="2">
    <location>
        <begin position="95"/>
        <end position="232"/>
    </location>
</feature>
<accession>A0A1X7IA81</accession>
<dbReference type="Pfam" id="PF22680">
    <property type="entry name" value="Glyco_hydro_123_N_2"/>
    <property type="match status" value="1"/>
</dbReference>
<dbReference type="Pfam" id="PF13320">
    <property type="entry name" value="GH123_cat"/>
    <property type="match status" value="1"/>
</dbReference>
<keyword evidence="4" id="KW-1185">Reference proteome</keyword>
<feature type="domain" description="Glycoside hydrolase 123 catalytic" evidence="1">
    <location>
        <begin position="265"/>
        <end position="575"/>
    </location>
</feature>
<dbReference type="InterPro" id="IPR053850">
    <property type="entry name" value="Glyco_hydro_123_N_2"/>
</dbReference>